<dbReference type="Pfam" id="PF02557">
    <property type="entry name" value="VanY"/>
    <property type="match status" value="1"/>
</dbReference>
<dbReference type="InterPro" id="IPR009045">
    <property type="entry name" value="Zn_M74/Hedgehog-like"/>
</dbReference>
<comment type="caution">
    <text evidence="2">The sequence shown here is derived from an EMBL/GenBank/DDBJ whole genome shotgun (WGS) entry which is preliminary data.</text>
</comment>
<organism evidence="2 3">
    <name type="scientific">Cellulomonas fulva</name>
    <dbReference type="NCBI Taxonomy" id="2835530"/>
    <lineage>
        <taxon>Bacteria</taxon>
        <taxon>Bacillati</taxon>
        <taxon>Actinomycetota</taxon>
        <taxon>Actinomycetes</taxon>
        <taxon>Micrococcales</taxon>
        <taxon>Cellulomonadaceae</taxon>
        <taxon>Cellulomonas</taxon>
    </lineage>
</organism>
<reference evidence="2 3" key="1">
    <citation type="submission" date="2021-05" db="EMBL/GenBank/DDBJ databases">
        <title>Description of Cellulomonas sp. DKR-3 sp. nov.</title>
        <authorList>
            <person name="Dahal R.H."/>
            <person name="Chaudhary D.K."/>
        </authorList>
    </citation>
    <scope>NUCLEOTIDE SEQUENCE [LARGE SCALE GENOMIC DNA]</scope>
    <source>
        <strain evidence="2 3">DKR-3</strain>
    </source>
</reference>
<evidence type="ECO:0000313" key="2">
    <source>
        <dbReference type="EMBL" id="MBT0993111.1"/>
    </source>
</evidence>
<dbReference type="EMBL" id="JAHBOH010000001">
    <property type="protein sequence ID" value="MBT0993111.1"/>
    <property type="molecule type" value="Genomic_DNA"/>
</dbReference>
<sequence>MSSVAAITQRMAEIQSLVAPLDARPASSASALGTATLAAGPATGAAATFDQVLATQTAGAQAASTARNADGVPVDLARYGNGRIPTSALGTVDGTSWQMWAPAADGLSQLLAAARRDGVSIGINDAYRSYDEQVDMVRRKGLYSQGGLAAEPGTSQHGWGLAADLQLDGRATAWMQANAERFGFERTLSREPWHWEYTG</sequence>
<dbReference type="SUPFAM" id="SSF55166">
    <property type="entry name" value="Hedgehog/DD-peptidase"/>
    <property type="match status" value="1"/>
</dbReference>
<evidence type="ECO:0000313" key="3">
    <source>
        <dbReference type="Proteomes" id="UP000722125"/>
    </source>
</evidence>
<feature type="domain" description="D-alanyl-D-alanine carboxypeptidase-like core" evidence="1">
    <location>
        <begin position="101"/>
        <end position="199"/>
    </location>
</feature>
<evidence type="ECO:0000259" key="1">
    <source>
        <dbReference type="Pfam" id="PF02557"/>
    </source>
</evidence>
<dbReference type="Proteomes" id="UP000722125">
    <property type="component" value="Unassembled WGS sequence"/>
</dbReference>
<protein>
    <submittedName>
        <fullName evidence="2">M15 family metallopeptidase</fullName>
    </submittedName>
</protein>
<gene>
    <name evidence="2" type="ORF">KIN34_02230</name>
</gene>
<dbReference type="PANTHER" id="PTHR34385:SF1">
    <property type="entry name" value="PEPTIDOGLYCAN L-ALANYL-D-GLUTAMATE ENDOPEPTIDASE CWLK"/>
    <property type="match status" value="1"/>
</dbReference>
<accession>A0ABS5TVH4</accession>
<keyword evidence="3" id="KW-1185">Reference proteome</keyword>
<dbReference type="Gene3D" id="3.30.1380.10">
    <property type="match status" value="1"/>
</dbReference>
<proteinExistence type="predicted"/>
<dbReference type="CDD" id="cd14814">
    <property type="entry name" value="Peptidase_M15"/>
    <property type="match status" value="1"/>
</dbReference>
<dbReference type="PANTHER" id="PTHR34385">
    <property type="entry name" value="D-ALANYL-D-ALANINE CARBOXYPEPTIDASE"/>
    <property type="match status" value="1"/>
</dbReference>
<name>A0ABS5TVH4_9CELL</name>
<dbReference type="InterPro" id="IPR052179">
    <property type="entry name" value="DD-CPase-like"/>
</dbReference>
<dbReference type="InterPro" id="IPR003709">
    <property type="entry name" value="VanY-like_core_dom"/>
</dbReference>
<dbReference type="RefSeq" id="WP_214346113.1">
    <property type="nucleotide sequence ID" value="NZ_JAHBOH010000001.1"/>
</dbReference>